<dbReference type="AlphaFoldDB" id="A0AA39WQ57"/>
<evidence type="ECO:0000313" key="2">
    <source>
        <dbReference type="Proteomes" id="UP001175000"/>
    </source>
</evidence>
<name>A0AA39WQ57_9PEZI</name>
<protein>
    <submittedName>
        <fullName evidence="1">Uncharacterized protein</fullName>
    </submittedName>
</protein>
<proteinExistence type="predicted"/>
<dbReference type="EMBL" id="JAULSU010000004">
    <property type="protein sequence ID" value="KAK0619452.1"/>
    <property type="molecule type" value="Genomic_DNA"/>
</dbReference>
<evidence type="ECO:0000313" key="1">
    <source>
        <dbReference type="EMBL" id="KAK0619452.1"/>
    </source>
</evidence>
<reference evidence="1" key="1">
    <citation type="submission" date="2023-06" db="EMBL/GenBank/DDBJ databases">
        <title>Genome-scale phylogeny and comparative genomics of the fungal order Sordariales.</title>
        <authorList>
            <consortium name="Lawrence Berkeley National Laboratory"/>
            <person name="Hensen N."/>
            <person name="Bonometti L."/>
            <person name="Westerberg I."/>
            <person name="Brannstrom I.O."/>
            <person name="Guillou S."/>
            <person name="Cros-Aarteil S."/>
            <person name="Calhoun S."/>
            <person name="Haridas S."/>
            <person name="Kuo A."/>
            <person name="Mondo S."/>
            <person name="Pangilinan J."/>
            <person name="Riley R."/>
            <person name="Labutti K."/>
            <person name="Andreopoulos B."/>
            <person name="Lipzen A."/>
            <person name="Chen C."/>
            <person name="Yanf M."/>
            <person name="Daum C."/>
            <person name="Ng V."/>
            <person name="Clum A."/>
            <person name="Steindorff A."/>
            <person name="Ohm R."/>
            <person name="Martin F."/>
            <person name="Silar P."/>
            <person name="Natvig D."/>
            <person name="Lalanne C."/>
            <person name="Gautier V."/>
            <person name="Ament-Velasquez S.L."/>
            <person name="Kruys A."/>
            <person name="Hutchinson M.I."/>
            <person name="Powell A.J."/>
            <person name="Barry K."/>
            <person name="Miller A.N."/>
            <person name="Grigoriev I.V."/>
            <person name="Debuchy R."/>
            <person name="Gladieux P."/>
            <person name="Thoren M.H."/>
            <person name="Johannesson H."/>
        </authorList>
    </citation>
    <scope>NUCLEOTIDE SEQUENCE</scope>
    <source>
        <strain evidence="1">CBS 606.72</strain>
    </source>
</reference>
<comment type="caution">
    <text evidence="1">The sequence shown here is derived from an EMBL/GenBank/DDBJ whole genome shotgun (WGS) entry which is preliminary data.</text>
</comment>
<sequence>MSALHGSSLPSVSWPSIDCLEDIFCLEPPWQATPSLCRPLAEFYARGDDAAPSRAGRMYTRILPDCKIATKLTFKFVEGRREPDHPESKKCANKDCERDWVLMGQEWPNRITPCDSCSTEHCASVQVIDGLGKVIALTVWKNLGGINPGDHTEWADHRFKADTRRDDAPSWNGLESKRCSAGHGDTLLRKGTAKIRRAFDKSPIVELDNHLRYRAVIDEEVLAALTGETNVEEETRYEAGPDWGLYGE</sequence>
<keyword evidence="2" id="KW-1185">Reference proteome</keyword>
<accession>A0AA39WQ57</accession>
<gene>
    <name evidence="1" type="ORF">B0T14DRAFT_566301</name>
</gene>
<dbReference type="Proteomes" id="UP001175000">
    <property type="component" value="Unassembled WGS sequence"/>
</dbReference>
<organism evidence="1 2">
    <name type="scientific">Immersiella caudata</name>
    <dbReference type="NCBI Taxonomy" id="314043"/>
    <lineage>
        <taxon>Eukaryota</taxon>
        <taxon>Fungi</taxon>
        <taxon>Dikarya</taxon>
        <taxon>Ascomycota</taxon>
        <taxon>Pezizomycotina</taxon>
        <taxon>Sordariomycetes</taxon>
        <taxon>Sordariomycetidae</taxon>
        <taxon>Sordariales</taxon>
        <taxon>Lasiosphaeriaceae</taxon>
        <taxon>Immersiella</taxon>
    </lineage>
</organism>